<dbReference type="EMBL" id="CP045915">
    <property type="protein sequence ID" value="QGH33108.1"/>
    <property type="molecule type" value="Genomic_DNA"/>
</dbReference>
<feature type="domain" description="Thioredoxin-like fold" evidence="1">
    <location>
        <begin position="28"/>
        <end position="100"/>
    </location>
</feature>
<evidence type="ECO:0000313" key="3">
    <source>
        <dbReference type="Proteomes" id="UP000339690"/>
    </source>
</evidence>
<dbReference type="Proteomes" id="UP000339690">
    <property type="component" value="Chromosome"/>
</dbReference>
<dbReference type="CDD" id="cd02976">
    <property type="entry name" value="NrdH"/>
    <property type="match status" value="1"/>
</dbReference>
<protein>
    <recommendedName>
        <fullName evidence="1">Thioredoxin-like fold domain-containing protein</fullName>
    </recommendedName>
</protein>
<dbReference type="Pfam" id="PF13192">
    <property type="entry name" value="Thioredoxin_3"/>
    <property type="match status" value="1"/>
</dbReference>
<dbReference type="AlphaFoldDB" id="A0A5Q2TI52"/>
<reference evidence="2 3" key="1">
    <citation type="submission" date="2019-11" db="EMBL/GenBank/DDBJ databases">
        <title>Gracilibacillus salitolerans sp. nov., a moderate halophile isolated from a saline soil in northwest China.</title>
        <authorList>
            <person name="Gan L."/>
        </authorList>
    </citation>
    <scope>NUCLEOTIDE SEQUENCE [LARGE SCALE GENOMIC DNA]</scope>
    <source>
        <strain evidence="2 3">SCU50</strain>
    </source>
</reference>
<dbReference type="SUPFAM" id="SSF52833">
    <property type="entry name" value="Thioredoxin-like"/>
    <property type="match status" value="1"/>
</dbReference>
<proteinExistence type="predicted"/>
<dbReference type="Gene3D" id="3.40.30.10">
    <property type="entry name" value="Glutaredoxin"/>
    <property type="match status" value="1"/>
</dbReference>
<keyword evidence="3" id="KW-1185">Reference proteome</keyword>
<organism evidence="2 3">
    <name type="scientific">Gracilibacillus salitolerans</name>
    <dbReference type="NCBI Taxonomy" id="2663022"/>
    <lineage>
        <taxon>Bacteria</taxon>
        <taxon>Bacillati</taxon>
        <taxon>Bacillota</taxon>
        <taxon>Bacilli</taxon>
        <taxon>Bacillales</taxon>
        <taxon>Bacillaceae</taxon>
        <taxon>Gracilibacillus</taxon>
    </lineage>
</organism>
<name>A0A5Q2TI52_9BACI</name>
<evidence type="ECO:0000259" key="1">
    <source>
        <dbReference type="Pfam" id="PF13192"/>
    </source>
</evidence>
<dbReference type="InterPro" id="IPR012336">
    <property type="entry name" value="Thioredoxin-like_fold"/>
</dbReference>
<dbReference type="InterPro" id="IPR036249">
    <property type="entry name" value="Thioredoxin-like_sf"/>
</dbReference>
<gene>
    <name evidence="2" type="ORF">GI584_03150</name>
</gene>
<evidence type="ECO:0000313" key="2">
    <source>
        <dbReference type="EMBL" id="QGH33108.1"/>
    </source>
</evidence>
<accession>A0A5Q2TI52</accession>
<dbReference type="KEGG" id="grc:GI584_03150"/>
<sequence length="101" mass="12023">MFICSLKWVNITIKKKVERGVTHMKNQQIDVYISDNCRECDQLVNYLTQLNIPFNTKNTTVNKENLRQLQEANIYLTPTIIIDNYYRIIGFQEGKLRQLIR</sequence>